<evidence type="ECO:0000256" key="17">
    <source>
        <dbReference type="ARBA" id="ARBA00079381"/>
    </source>
</evidence>
<dbReference type="SUPFAM" id="SSF53756">
    <property type="entry name" value="UDP-Glycosyltransferase/glycogen phosphorylase"/>
    <property type="match status" value="1"/>
</dbReference>
<evidence type="ECO:0000256" key="5">
    <source>
        <dbReference type="ARBA" id="ARBA00022679"/>
    </source>
</evidence>
<dbReference type="STRING" id="1778.A9W97_23785"/>
<dbReference type="GO" id="GO:0008654">
    <property type="term" value="P:phospholipid biosynthetic process"/>
    <property type="evidence" value="ECO:0007669"/>
    <property type="project" value="UniProtKB-KW"/>
</dbReference>
<evidence type="ECO:0000259" key="18">
    <source>
        <dbReference type="Pfam" id="PF00534"/>
    </source>
</evidence>
<dbReference type="GO" id="GO:0043750">
    <property type="term" value="F:phosphatidylinositol alpha-mannosyltransferase activity"/>
    <property type="evidence" value="ECO:0007669"/>
    <property type="project" value="UniProtKB-ARBA"/>
</dbReference>
<dbReference type="Pfam" id="PF13439">
    <property type="entry name" value="Glyco_transf_4"/>
    <property type="match status" value="1"/>
</dbReference>
<dbReference type="Pfam" id="PF00534">
    <property type="entry name" value="Glycos_transf_1"/>
    <property type="match status" value="1"/>
</dbReference>
<comment type="catalytic activity">
    <reaction evidence="9">
        <text>a 1,2-diacyl-sn-glycero-3-phospho-[alpha-D-6-acyl-mannopyranosyl-(1&lt;-&gt;6)-D-myo-inositol] + GDP-alpha-D-mannose = a 2-O-(alpha-D-mannosyl)-6-O-(6-O-acyl-alpha-D-mannosyl)-1-phosphatidyl-1D-myo-inositol + GDP + H(+)</text>
        <dbReference type="Rhea" id="RHEA:52444"/>
        <dbReference type="ChEBI" id="CHEBI:15378"/>
        <dbReference type="ChEBI" id="CHEBI:57527"/>
        <dbReference type="ChEBI" id="CHEBI:58189"/>
        <dbReference type="ChEBI" id="CHEBI:88053"/>
        <dbReference type="ChEBI" id="CHEBI:136625"/>
        <dbReference type="EC" id="2.4.1.346"/>
    </reaction>
</comment>
<dbReference type="GO" id="GO:0016020">
    <property type="term" value="C:membrane"/>
    <property type="evidence" value="ECO:0007669"/>
    <property type="project" value="GOC"/>
</dbReference>
<evidence type="ECO:0000256" key="10">
    <source>
        <dbReference type="ARBA" id="ARBA00052876"/>
    </source>
</evidence>
<protein>
    <recommendedName>
        <fullName evidence="13">GDP-mannose-dependent alpha-(1-6)-phosphatidylinositol monomannoside mannosyltransferase</fullName>
        <ecNumber evidence="12">2.4.1.346</ecNumber>
    </recommendedName>
    <alternativeName>
        <fullName evidence="14">Alpha-D-mannose-alpha-(1-6)-phosphatidylmyo-inositol-mannosyltransferase</fullName>
    </alternativeName>
    <alternativeName>
        <fullName evidence="17">Alpha-mannosyltransferase</fullName>
    </alternativeName>
    <alternativeName>
        <fullName evidence="16">Guanosine diphosphomannose-phosphatidyl-inositol alpha-mannosyltransferase</fullName>
    </alternativeName>
    <alternativeName>
        <fullName evidence="15">Phosphatidylinositol alpha-mannosyltransferase</fullName>
    </alternativeName>
</protein>
<proteinExistence type="inferred from homology"/>
<dbReference type="FunFam" id="3.40.50.2000:FF:000115">
    <property type="entry name" value="Alpha-(1-6)-phosphatidylinositol monomannoside mannosyltransferase"/>
    <property type="match status" value="1"/>
</dbReference>
<evidence type="ECO:0000256" key="11">
    <source>
        <dbReference type="ARBA" id="ARBA00060651"/>
    </source>
</evidence>
<dbReference type="GO" id="GO:0009247">
    <property type="term" value="P:glycolipid biosynthetic process"/>
    <property type="evidence" value="ECO:0007669"/>
    <property type="project" value="UniProtKB-ARBA"/>
</dbReference>
<evidence type="ECO:0000256" key="6">
    <source>
        <dbReference type="ARBA" id="ARBA00023098"/>
    </source>
</evidence>
<dbReference type="GO" id="GO:0033164">
    <property type="term" value="F:initiation-specific glycolipid 1,6-alpha-mannosyltransferase activity"/>
    <property type="evidence" value="ECO:0007669"/>
    <property type="project" value="UniProtKB-ARBA"/>
</dbReference>
<evidence type="ECO:0000256" key="4">
    <source>
        <dbReference type="ARBA" id="ARBA00022676"/>
    </source>
</evidence>
<dbReference type="AlphaFoldDB" id="A0A0Q2QED2"/>
<comment type="catalytic activity">
    <reaction evidence="10">
        <text>a 1,2-diacyl-sn-glycero-3-phospho-[alpha-D-mannopyranosyl-(1&lt;-&gt;6)-D-myo-inositol] + GDP-alpha-D-mannose = a 2,6-O-bis(alpha-D-mannopyranosyl)-1-phosphatidyl-1D-myo-inositol + GDP + H(+)</text>
        <dbReference type="Rhea" id="RHEA:52440"/>
        <dbReference type="ChEBI" id="CHEBI:15378"/>
        <dbReference type="ChEBI" id="CHEBI:57527"/>
        <dbReference type="ChEBI" id="CHEBI:58189"/>
        <dbReference type="ChEBI" id="CHEBI:87673"/>
        <dbReference type="ChEBI" id="CHEBI:136624"/>
        <dbReference type="EC" id="2.4.1.346"/>
    </reaction>
</comment>
<evidence type="ECO:0000256" key="8">
    <source>
        <dbReference type="ARBA" id="ARBA00023264"/>
    </source>
</evidence>
<evidence type="ECO:0000256" key="14">
    <source>
        <dbReference type="ARBA" id="ARBA00075163"/>
    </source>
</evidence>
<organism evidence="20 21">
    <name type="scientific">Mycobacterium gordonae</name>
    <dbReference type="NCBI Taxonomy" id="1778"/>
    <lineage>
        <taxon>Bacteria</taxon>
        <taxon>Bacillati</taxon>
        <taxon>Actinomycetota</taxon>
        <taxon>Actinomycetes</taxon>
        <taxon>Mycobacteriales</taxon>
        <taxon>Mycobacteriaceae</taxon>
        <taxon>Mycobacterium</taxon>
    </lineage>
</organism>
<comment type="pathway">
    <text evidence="1">Lipid metabolism.</text>
</comment>
<sequence length="382" mass="41337">MSRVLLVTNDFPPRRGGIQSYLGEFVNRLVDSKSHSVTVYAPKWKGAEAFDEAAESAGYRVVRHPTTLMLPVPTVDTRMRRLIEENHIDTVWFGAAAPLALLAPRARQAGAKRVLASTHGHEVGWSMLPVARSVLRSIGDHTDVVTFVSRYTRSRFAPAFGPKAALEYLPPGVDSDRFHPDPAARAELRRRYRLGERPTVVCLSRLVPRKGQDMLIQALPAIRRRVEGAALAIVGGGPYLETLRKLTRDCEVEDHVTFTGGVPGDELPAHHAMADVFAMPCRTRGAGMDVEGLGIVFLEASATGIPVVAGDSGGAPEAVQHNKTGLVVDGNSVAEIGEAVTELLIDRDRAAAMGAAGREWVRTQWRWDLLAARLAGLLDGGA</sequence>
<gene>
    <name evidence="20" type="ORF">AO501_19620</name>
</gene>
<evidence type="ECO:0000256" key="1">
    <source>
        <dbReference type="ARBA" id="ARBA00005189"/>
    </source>
</evidence>
<keyword evidence="3" id="KW-0444">Lipid biosynthesis</keyword>
<dbReference type="Gene3D" id="3.40.50.2000">
    <property type="entry name" value="Glycogen Phosphorylase B"/>
    <property type="match status" value="2"/>
</dbReference>
<dbReference type="PANTHER" id="PTHR45947:SF3">
    <property type="entry name" value="SULFOQUINOVOSYL TRANSFERASE SQD2"/>
    <property type="match status" value="1"/>
</dbReference>
<comment type="caution">
    <text evidence="20">The sequence shown here is derived from an EMBL/GenBank/DDBJ whole genome shotgun (WGS) entry which is preliminary data.</text>
</comment>
<comment type="similarity">
    <text evidence="2">Belongs to the glycosyltransferase group 1 family. Glycosyltransferase 4 subfamily.</text>
</comment>
<evidence type="ECO:0000256" key="13">
    <source>
        <dbReference type="ARBA" id="ARBA00068536"/>
    </source>
</evidence>
<dbReference type="EMBL" id="LKTM01000235">
    <property type="protein sequence ID" value="KQH78093.1"/>
    <property type="molecule type" value="Genomic_DNA"/>
</dbReference>
<keyword evidence="6" id="KW-0443">Lipid metabolism</keyword>
<dbReference type="EC" id="2.4.1.346" evidence="12"/>
<dbReference type="InterPro" id="IPR028098">
    <property type="entry name" value="Glyco_trans_4-like_N"/>
</dbReference>
<evidence type="ECO:0000256" key="9">
    <source>
        <dbReference type="ARBA" id="ARBA00051960"/>
    </source>
</evidence>
<keyword evidence="8" id="KW-1208">Phospholipid metabolism</keyword>
<dbReference type="FunFam" id="3.40.50.2000:FF:000069">
    <property type="entry name" value="Alpha-(1-6)-phosphatidylinositol monomannoside mannosyltransferase"/>
    <property type="match status" value="1"/>
</dbReference>
<evidence type="ECO:0000256" key="7">
    <source>
        <dbReference type="ARBA" id="ARBA00023209"/>
    </source>
</evidence>
<dbReference type="CDD" id="cd03801">
    <property type="entry name" value="GT4_PimA-like"/>
    <property type="match status" value="1"/>
</dbReference>
<feature type="domain" description="Glycosyltransferase subfamily 4-like N-terminal" evidence="19">
    <location>
        <begin position="16"/>
        <end position="177"/>
    </location>
</feature>
<evidence type="ECO:0000313" key="21">
    <source>
        <dbReference type="Proteomes" id="UP000051677"/>
    </source>
</evidence>
<dbReference type="PANTHER" id="PTHR45947">
    <property type="entry name" value="SULFOQUINOVOSYL TRANSFERASE SQD2"/>
    <property type="match status" value="1"/>
</dbReference>
<keyword evidence="4 20" id="KW-0328">Glycosyltransferase</keyword>
<keyword evidence="5 20" id="KW-0808">Transferase</keyword>
<name>A0A0Q2QED2_MYCGO</name>
<evidence type="ECO:0000256" key="15">
    <source>
        <dbReference type="ARBA" id="ARBA00076875"/>
    </source>
</evidence>
<evidence type="ECO:0000256" key="12">
    <source>
        <dbReference type="ARBA" id="ARBA00066957"/>
    </source>
</evidence>
<evidence type="ECO:0000256" key="16">
    <source>
        <dbReference type="ARBA" id="ARBA00077842"/>
    </source>
</evidence>
<dbReference type="Proteomes" id="UP000051677">
    <property type="component" value="Unassembled WGS sequence"/>
</dbReference>
<dbReference type="RefSeq" id="WP_055578984.1">
    <property type="nucleotide sequence ID" value="NZ_LKTM01000235.1"/>
</dbReference>
<keyword evidence="7" id="KW-0594">Phospholipid biosynthesis</keyword>
<evidence type="ECO:0000259" key="19">
    <source>
        <dbReference type="Pfam" id="PF13439"/>
    </source>
</evidence>
<reference evidence="20 21" key="1">
    <citation type="submission" date="2015-10" db="EMBL/GenBank/DDBJ databases">
        <title>Mycobacterium gordonae draft genome assembly.</title>
        <authorList>
            <person name="Ustinova V."/>
            <person name="Smirnova T."/>
            <person name="Blagodatskikh K."/>
            <person name="Varlamov D."/>
            <person name="Larionova E."/>
            <person name="Chernousova L."/>
        </authorList>
    </citation>
    <scope>NUCLEOTIDE SEQUENCE [LARGE SCALE GENOMIC DNA]</scope>
    <source>
        <strain evidence="20 21">CTRI 14-8773</strain>
    </source>
</reference>
<dbReference type="OrthoDB" id="9808602at2"/>
<accession>A0A0Q2QED2</accession>
<dbReference type="InterPro" id="IPR001296">
    <property type="entry name" value="Glyco_trans_1"/>
</dbReference>
<comment type="pathway">
    <text evidence="11">Phospholipid metabolism; phosphatidylinositol metabolism.</text>
</comment>
<dbReference type="InterPro" id="IPR050194">
    <property type="entry name" value="Glycosyltransferase_grp1"/>
</dbReference>
<feature type="domain" description="Glycosyl transferase family 1" evidence="18">
    <location>
        <begin position="187"/>
        <end position="360"/>
    </location>
</feature>
<evidence type="ECO:0000256" key="3">
    <source>
        <dbReference type="ARBA" id="ARBA00022516"/>
    </source>
</evidence>
<evidence type="ECO:0000256" key="2">
    <source>
        <dbReference type="ARBA" id="ARBA00009481"/>
    </source>
</evidence>
<evidence type="ECO:0000313" key="20">
    <source>
        <dbReference type="EMBL" id="KQH78093.1"/>
    </source>
</evidence>